<proteinExistence type="predicted"/>
<sequence>MSSNSEIPICINRIDRYGLAIMKRILGVALASIFISTSFTSASAVEYPLPTWVAETGAPAGFTWANWLPCRSDYQTTDCIESVKWLKADGSKVPGVWTIKNDFTFANFKQTWAVLSNGLSAQYFNENIAQFGNYQFEGLATPCSDNVIVVDVRPTRYAFQLNAAPSCKGFFPSKFEERFEITVKSKSLKGIVGGVSSNGKNPEILFSESGSEQYLTLKLNFAYIAWNNSSVPGEVINVCEKNEYRASDGGWGLWSSVFWTKQMSDSLLAVNPGDMIAGTNGWNCGGNMYWDDYEQALVMAVGAPHFDVDGTLVEGWYEGAIRGRYITSRFGIKPAQAAGSARLEIIYTDGQKKVATLTAKYDSATDWLYLKGYGFTYSSPKLMVKFDKPLASVTVKKSITCVKGKTTKKVTAVKPVCPKGYKKKV</sequence>
<dbReference type="EMBL" id="CAFBOU010000130">
    <property type="protein sequence ID" value="CAB4999982.1"/>
    <property type="molecule type" value="Genomic_DNA"/>
</dbReference>
<dbReference type="AlphaFoldDB" id="A0A6J7PB55"/>
<protein>
    <submittedName>
        <fullName evidence="1">Unannotated protein</fullName>
    </submittedName>
</protein>
<name>A0A6J7PB55_9ZZZZ</name>
<reference evidence="1" key="1">
    <citation type="submission" date="2020-05" db="EMBL/GenBank/DDBJ databases">
        <authorList>
            <person name="Chiriac C."/>
            <person name="Salcher M."/>
            <person name="Ghai R."/>
            <person name="Kavagutti S V."/>
        </authorList>
    </citation>
    <scope>NUCLEOTIDE SEQUENCE</scope>
</reference>
<evidence type="ECO:0000313" key="1">
    <source>
        <dbReference type="EMBL" id="CAB4999982.1"/>
    </source>
</evidence>
<accession>A0A6J7PB55</accession>
<organism evidence="1">
    <name type="scientific">freshwater metagenome</name>
    <dbReference type="NCBI Taxonomy" id="449393"/>
    <lineage>
        <taxon>unclassified sequences</taxon>
        <taxon>metagenomes</taxon>
        <taxon>ecological metagenomes</taxon>
    </lineage>
</organism>
<gene>
    <name evidence="1" type="ORF">UFOPK4010_01110</name>
</gene>